<dbReference type="AlphaFoldDB" id="A0A0F9F9E0"/>
<organism evidence="1">
    <name type="scientific">marine sediment metagenome</name>
    <dbReference type="NCBI Taxonomy" id="412755"/>
    <lineage>
        <taxon>unclassified sequences</taxon>
        <taxon>metagenomes</taxon>
        <taxon>ecological metagenomes</taxon>
    </lineage>
</organism>
<protein>
    <submittedName>
        <fullName evidence="1">Uncharacterized protein</fullName>
    </submittedName>
</protein>
<evidence type="ECO:0000313" key="1">
    <source>
        <dbReference type="EMBL" id="KKL82883.1"/>
    </source>
</evidence>
<reference evidence="1" key="1">
    <citation type="journal article" date="2015" name="Nature">
        <title>Complex archaea that bridge the gap between prokaryotes and eukaryotes.</title>
        <authorList>
            <person name="Spang A."/>
            <person name="Saw J.H."/>
            <person name="Jorgensen S.L."/>
            <person name="Zaremba-Niedzwiedzka K."/>
            <person name="Martijn J."/>
            <person name="Lind A.E."/>
            <person name="van Eijk R."/>
            <person name="Schleper C."/>
            <person name="Guy L."/>
            <person name="Ettema T.J."/>
        </authorList>
    </citation>
    <scope>NUCLEOTIDE SEQUENCE</scope>
</reference>
<comment type="caution">
    <text evidence="1">The sequence shown here is derived from an EMBL/GenBank/DDBJ whole genome shotgun (WGS) entry which is preliminary data.</text>
</comment>
<sequence>MSPVGHSKSTNEIALLYAGESLLTQIAKWVRRHPGREFRLASCQSPSAVPEALSASDVAIIDATEHPDSAMSALPDAIAGLGRDAVAIYTEVDHFNPPRDTTS</sequence>
<accession>A0A0F9F9E0</accession>
<proteinExistence type="predicted"/>
<gene>
    <name evidence="1" type="ORF">LCGC14_1980300</name>
</gene>
<dbReference type="EMBL" id="LAZR01022146">
    <property type="protein sequence ID" value="KKL82883.1"/>
    <property type="molecule type" value="Genomic_DNA"/>
</dbReference>
<name>A0A0F9F9E0_9ZZZZ</name>